<dbReference type="InterPro" id="IPR019791">
    <property type="entry name" value="Haem_peroxidase_animal"/>
</dbReference>
<gene>
    <name evidence="6" type="ORF">LTR05_008316</name>
</gene>
<dbReference type="EMBL" id="JAVRRJ010000011">
    <property type="protein sequence ID" value="KAK5080999.1"/>
    <property type="molecule type" value="Genomic_DNA"/>
</dbReference>
<dbReference type="Pfam" id="PF03098">
    <property type="entry name" value="An_peroxidase"/>
    <property type="match status" value="1"/>
</dbReference>
<evidence type="ECO:0000313" key="7">
    <source>
        <dbReference type="Proteomes" id="UP001309876"/>
    </source>
</evidence>
<dbReference type="PRINTS" id="PR00457">
    <property type="entry name" value="ANPEROXIDASE"/>
</dbReference>
<dbReference type="GO" id="GO:0004601">
    <property type="term" value="F:peroxidase activity"/>
    <property type="evidence" value="ECO:0007669"/>
    <property type="project" value="InterPro"/>
</dbReference>
<keyword evidence="7" id="KW-1185">Reference proteome</keyword>
<dbReference type="PANTHER" id="PTHR11903">
    <property type="entry name" value="PROSTAGLANDIN G/H SYNTHASE"/>
    <property type="match status" value="1"/>
</dbReference>
<sequence>MASTTQANGSATRRMNGKPIAMGGLESEIVQLNLDIKNAKHDRKNDSFHGDQLIGDKVTTQVGLLDDIRRIFVAKNLPAIGSAIRGMLPGGKTDVKALAVIAGSMSNDSKSRKSMVDQRVKGLYNKMLHPPLTYLGDAFQYRQADGKYNNVMSPHLGQAGAPYAKTVPSKTHPLGALPDPGDLFDRLLAREDGGRNSTSGLSSMLIYHATIIIHDIFRTNDNDKNISDSSSYLDLSPLYGYTMEMQRKIRDDEYKLGLLKPDVFAEDRLLRQPPGVCIMLVMYNRYHNYAATQLRRINENGRFSVPSKYTGTKLEAMARKWYKGNKDEQFAANLKKYNTAWKANQAKKNDVQAMKDDQHLEDCTKTLEDYIAQSGPSDQDRKDFGTLYDAAWDKLDDDLFNTARLITCGMYIQVAIHDYLRALMGFHQFNTNFTLDPRSEIDHKNVSRGIGNQVTVEFNLLYRFHCAISQRDEAYTEEYIKAGFHVKDAKDVSVKQFIDATKDKKAYDEAHPVEPKDQTFGLYDPKHHFARDPITGLFNDADMIKELTSAMDDPISNFGPRNVPRCLRAVEIMGIMQARKWEIGTLNDFREFFGMTRHQTFEEVTKNVDIQNALRDLYEHPDKIELYPGVFCESDSTMNLDPGPSDLNAALWGAIFSDAITLVRSDRFYTVDWNTNSLTSWGMKEVTADNDICKSSVFHRLIQRAFPGWFPYDSIRFFHPFYTSQQNAKFAKEQGYAADFKMSPEPKIEGNGNTVFDVAASEPMKPVKPLYLAEADKISLVIDNPHDFIHPAFKNPANFPEVMQGLFKQQAGKRRQTRTATLPKDQVHEDLDGIMKYFTKLMRNIIKRESITMKPNTYQLDAIRDFAIPVTTQYVADFLGFGHLIRNADNPHGLYSENDIYQHITNCQIFLSYNADETKLFKRRKAFKISLQFLYDLTLDGNIYEASRSGIGQYLFGRKRDNAMIDLGFEVAEHIHKFASSRVEAATILVFVGLHTAYNSVLAFTSVLNMFFAEMYDYANADSIPAKTPTWQKVQELAFSETKNSFEELMDLVLQAERTAIRLPVVRTATKDRTDLNVKAGETVICDIHRANTEALKAGKKTFLNHKSSATEMIADYDPKRIAAMSVPVMIKVIAQMKNPRRGHDAQGLLKKVRLDASSEGYSNFMAPMRIQRIAHESSGVAGSIYTEKILKPATDTYLTPEWDEMVPFPNTWKIRFDGFGPSNYRKEGSDNVYGQLARPPIDEDALCAPPFYQPQGPSRYGGSFGVCDGKTPAELEATVATGCHM</sequence>
<keyword evidence="2" id="KW-0223">Dioxygenase</keyword>
<organism evidence="6 7">
    <name type="scientific">Lithohypha guttulata</name>
    <dbReference type="NCBI Taxonomy" id="1690604"/>
    <lineage>
        <taxon>Eukaryota</taxon>
        <taxon>Fungi</taxon>
        <taxon>Dikarya</taxon>
        <taxon>Ascomycota</taxon>
        <taxon>Pezizomycotina</taxon>
        <taxon>Eurotiomycetes</taxon>
        <taxon>Chaetothyriomycetidae</taxon>
        <taxon>Chaetothyriales</taxon>
        <taxon>Trichomeriaceae</taxon>
        <taxon>Lithohypha</taxon>
    </lineage>
</organism>
<dbReference type="PANTHER" id="PTHR11903:SF13">
    <property type="entry name" value="LINOLEATE 10R-LIPOXYGENASE"/>
    <property type="match status" value="1"/>
</dbReference>
<dbReference type="InterPro" id="IPR010255">
    <property type="entry name" value="Haem_peroxidase_sf"/>
</dbReference>
<keyword evidence="1 5" id="KW-0479">Metal-binding</keyword>
<dbReference type="GO" id="GO:0020037">
    <property type="term" value="F:heme binding"/>
    <property type="evidence" value="ECO:0007669"/>
    <property type="project" value="InterPro"/>
</dbReference>
<evidence type="ECO:0000256" key="5">
    <source>
        <dbReference type="PIRSR" id="PIRSR619791-2"/>
    </source>
</evidence>
<dbReference type="GO" id="GO:0006631">
    <property type="term" value="P:fatty acid metabolic process"/>
    <property type="evidence" value="ECO:0007669"/>
    <property type="project" value="UniProtKB-ARBA"/>
</dbReference>
<comment type="caution">
    <text evidence="6">The sequence shown here is derived from an EMBL/GenBank/DDBJ whole genome shotgun (WGS) entry which is preliminary data.</text>
</comment>
<evidence type="ECO:0000256" key="1">
    <source>
        <dbReference type="ARBA" id="ARBA00022723"/>
    </source>
</evidence>
<dbReference type="Proteomes" id="UP001309876">
    <property type="component" value="Unassembled WGS sequence"/>
</dbReference>
<reference evidence="6 7" key="1">
    <citation type="submission" date="2023-08" db="EMBL/GenBank/DDBJ databases">
        <title>Black Yeasts Isolated from many extreme environments.</title>
        <authorList>
            <person name="Coleine C."/>
            <person name="Stajich J.E."/>
            <person name="Selbmann L."/>
        </authorList>
    </citation>
    <scope>NUCLEOTIDE SEQUENCE [LARGE SCALE GENOMIC DNA]</scope>
    <source>
        <strain evidence="6 7">CCFEE 5910</strain>
    </source>
</reference>
<evidence type="ECO:0000256" key="3">
    <source>
        <dbReference type="ARBA" id="ARBA00023002"/>
    </source>
</evidence>
<evidence type="ECO:0008006" key="8">
    <source>
        <dbReference type="Google" id="ProtNLM"/>
    </source>
</evidence>
<dbReference type="Gene3D" id="1.10.640.10">
    <property type="entry name" value="Haem peroxidase domain superfamily, animal type"/>
    <property type="match status" value="1"/>
</dbReference>
<dbReference type="SUPFAM" id="SSF48113">
    <property type="entry name" value="Heme-dependent peroxidases"/>
    <property type="match status" value="1"/>
</dbReference>
<evidence type="ECO:0000313" key="6">
    <source>
        <dbReference type="EMBL" id="KAK5080999.1"/>
    </source>
</evidence>
<dbReference type="GO" id="GO:0051213">
    <property type="term" value="F:dioxygenase activity"/>
    <property type="evidence" value="ECO:0007669"/>
    <property type="project" value="UniProtKB-KW"/>
</dbReference>
<dbReference type="InterPro" id="IPR050783">
    <property type="entry name" value="Oxylipin_biosynth_metab"/>
</dbReference>
<accession>A0AAN7Y8G6</accession>
<keyword evidence="3" id="KW-0560">Oxidoreductase</keyword>
<keyword evidence="5" id="KW-0349">Heme</keyword>
<protein>
    <recommendedName>
        <fullName evidence="8">Heme peroxidase</fullName>
    </recommendedName>
</protein>
<feature type="binding site" description="axial binding residue" evidence="5">
    <location>
        <position position="465"/>
    </location>
    <ligand>
        <name>heme b</name>
        <dbReference type="ChEBI" id="CHEBI:60344"/>
    </ligand>
    <ligandPart>
        <name>Fe</name>
        <dbReference type="ChEBI" id="CHEBI:18248"/>
    </ligandPart>
</feature>
<keyword evidence="4 5" id="KW-0408">Iron</keyword>
<dbReference type="GO" id="GO:0046872">
    <property type="term" value="F:metal ion binding"/>
    <property type="evidence" value="ECO:0007669"/>
    <property type="project" value="UniProtKB-KW"/>
</dbReference>
<proteinExistence type="predicted"/>
<dbReference type="CDD" id="cd09817">
    <property type="entry name" value="linoleate_diol_synthase_like"/>
    <property type="match status" value="1"/>
</dbReference>
<dbReference type="GO" id="GO:0006979">
    <property type="term" value="P:response to oxidative stress"/>
    <property type="evidence" value="ECO:0007669"/>
    <property type="project" value="InterPro"/>
</dbReference>
<dbReference type="InterPro" id="IPR037120">
    <property type="entry name" value="Haem_peroxidase_sf_animal"/>
</dbReference>
<dbReference type="PROSITE" id="PS50292">
    <property type="entry name" value="PEROXIDASE_3"/>
    <property type="match status" value="1"/>
</dbReference>
<evidence type="ECO:0000256" key="2">
    <source>
        <dbReference type="ARBA" id="ARBA00022964"/>
    </source>
</evidence>
<name>A0AAN7Y8G6_9EURO</name>
<dbReference type="InterPro" id="IPR034812">
    <property type="entry name" value="Ppo-like_N"/>
</dbReference>
<evidence type="ECO:0000256" key="4">
    <source>
        <dbReference type="ARBA" id="ARBA00023004"/>
    </source>
</evidence>